<dbReference type="OMA" id="NSTEWST"/>
<dbReference type="Pfam" id="PF13833">
    <property type="entry name" value="EF-hand_8"/>
    <property type="match status" value="1"/>
</dbReference>
<keyword evidence="5" id="KW-0106">Calcium</keyword>
<dbReference type="SUPFAM" id="SSF54001">
    <property type="entry name" value="Cysteine proteinases"/>
    <property type="match status" value="1"/>
</dbReference>
<dbReference type="FunFam" id="2.60.120.380:FF:000002">
    <property type="entry name" value="calpain-3 isoform X1"/>
    <property type="match status" value="1"/>
</dbReference>
<dbReference type="FunFam" id="3.90.70.10:FF:000001">
    <property type="entry name" value="Calpain-1 catalytic subunit"/>
    <property type="match status" value="1"/>
</dbReference>
<dbReference type="GO" id="GO:0004198">
    <property type="term" value="F:calcium-dependent cysteine-type endopeptidase activity"/>
    <property type="evidence" value="ECO:0007669"/>
    <property type="project" value="InterPro"/>
</dbReference>
<comment type="similarity">
    <text evidence="1">Belongs to the peptidase C2 family.</text>
</comment>
<dbReference type="AlphaFoldDB" id="A0A9W3A0T0"/>
<evidence type="ECO:0000259" key="8">
    <source>
        <dbReference type="PROSITE" id="PS50203"/>
    </source>
</evidence>
<dbReference type="Gene3D" id="1.10.238.10">
    <property type="entry name" value="EF-hand"/>
    <property type="match status" value="1"/>
</dbReference>
<dbReference type="Pfam" id="PF01067">
    <property type="entry name" value="Calpain_III"/>
    <property type="match status" value="1"/>
</dbReference>
<dbReference type="Pfam" id="PF13405">
    <property type="entry name" value="EF-hand_6"/>
    <property type="match status" value="1"/>
</dbReference>
<feature type="active site" evidence="6 7">
    <location>
        <position position="291"/>
    </location>
</feature>
<dbReference type="Pfam" id="PF00648">
    <property type="entry name" value="Peptidase_C2"/>
    <property type="match status" value="1"/>
</dbReference>
<dbReference type="PROSITE" id="PS00139">
    <property type="entry name" value="THIOL_PROTEASE_CYS"/>
    <property type="match status" value="1"/>
</dbReference>
<dbReference type="SMART" id="SM00054">
    <property type="entry name" value="EFh"/>
    <property type="match status" value="2"/>
</dbReference>
<dbReference type="InterPro" id="IPR022684">
    <property type="entry name" value="Calpain_cysteine_protease"/>
</dbReference>
<evidence type="ECO:0000256" key="7">
    <source>
        <dbReference type="PROSITE-ProRule" id="PRU00239"/>
    </source>
</evidence>
<accession>A0A9W3A0T0</accession>
<evidence type="ECO:0000256" key="1">
    <source>
        <dbReference type="ARBA" id="ARBA00007623"/>
    </source>
</evidence>
<dbReference type="PROSITE" id="PS50222">
    <property type="entry name" value="EF_HAND_2"/>
    <property type="match status" value="1"/>
</dbReference>
<dbReference type="CDD" id="cd16196">
    <property type="entry name" value="EFh_PEF_CalpA_B"/>
    <property type="match status" value="1"/>
</dbReference>
<dbReference type="SUPFAM" id="SSF49758">
    <property type="entry name" value="Calpain large subunit, middle domain (domain III)"/>
    <property type="match status" value="1"/>
</dbReference>
<dbReference type="CDD" id="cd00044">
    <property type="entry name" value="CysPc"/>
    <property type="match status" value="1"/>
</dbReference>
<dbReference type="PANTHER" id="PTHR10183">
    <property type="entry name" value="CALPAIN"/>
    <property type="match status" value="1"/>
</dbReference>
<dbReference type="GO" id="GO:0005509">
    <property type="term" value="F:calcium ion binding"/>
    <property type="evidence" value="ECO:0007669"/>
    <property type="project" value="InterPro"/>
</dbReference>
<evidence type="ECO:0000256" key="3">
    <source>
        <dbReference type="ARBA" id="ARBA00022801"/>
    </source>
</evidence>
<dbReference type="GeneID" id="129925296"/>
<dbReference type="PANTHER" id="PTHR10183:SF433">
    <property type="entry name" value="CALPAIN-A-RELATED"/>
    <property type="match status" value="1"/>
</dbReference>
<gene>
    <name evidence="11" type="primary">LOC129925296</name>
</gene>
<dbReference type="InterPro" id="IPR022683">
    <property type="entry name" value="Calpain_III"/>
</dbReference>
<dbReference type="InterPro" id="IPR018247">
    <property type="entry name" value="EF_Hand_1_Ca_BS"/>
</dbReference>
<evidence type="ECO:0000259" key="9">
    <source>
        <dbReference type="PROSITE" id="PS50222"/>
    </source>
</evidence>
<name>A0A9W3A0T0_BIOGL</name>
<evidence type="ECO:0000256" key="6">
    <source>
        <dbReference type="PIRSR" id="PIRSR622684-1"/>
    </source>
</evidence>
<keyword evidence="3 7" id="KW-0378">Hydrolase</keyword>
<evidence type="ECO:0000313" key="10">
    <source>
        <dbReference type="Proteomes" id="UP001165740"/>
    </source>
</evidence>
<dbReference type="SMART" id="SM00720">
    <property type="entry name" value="calpain_III"/>
    <property type="match status" value="1"/>
</dbReference>
<dbReference type="SMART" id="SM00230">
    <property type="entry name" value="CysPc"/>
    <property type="match status" value="1"/>
</dbReference>
<dbReference type="GO" id="GO:0006508">
    <property type="term" value="P:proteolysis"/>
    <property type="evidence" value="ECO:0007669"/>
    <property type="project" value="UniProtKB-KW"/>
</dbReference>
<dbReference type="InterPro" id="IPR036213">
    <property type="entry name" value="Calpain_III_sf"/>
</dbReference>
<feature type="domain" description="EF-hand" evidence="9">
    <location>
        <begin position="641"/>
        <end position="676"/>
    </location>
</feature>
<dbReference type="InterPro" id="IPR011992">
    <property type="entry name" value="EF-hand-dom_pair"/>
</dbReference>
<dbReference type="InterPro" id="IPR033883">
    <property type="entry name" value="C2_III"/>
</dbReference>
<dbReference type="InterPro" id="IPR038765">
    <property type="entry name" value="Papain-like_cys_pep_sf"/>
</dbReference>
<sequence>MIRYTQGYPYLHHNPGIMGGGGIVNINADICLNFSSGNNFYIGQTIAGRNTRGDRKNPFASLAYQKYDEILAKCKAEGLLFEDPEFEAVNTSISFSGAPQRQYEWKRPREICFNPQWISQGASRFDVCQGELGDCWLLAAVASLTCNPKLFENVVDSRQSFTENYCGLFKFKFWHQGEWQEVVVDDRLPTFRNQLVFMHSKDTNEFWSALLEKAYAKLMGSYESLKGGLAIEAMEDFTGGVTEMFEIQKAPPNLLNIMLKAYERNSLMGCSIDADPGRVEAELANGLIMGHAYSVTSVVLVDIQTASGKYKIPLVRVRNPWGNGKEWKGAWSDGSREWSLLTEDEKRKHGITFSDDGEFWMSFQDFTANFQKLEICNLSPDCLDKDLSNRKKWECYKEHGAWINRVNAGGCLQYSDTFWTNPQFRMTLTDVDDDDNDGMCTAIVAVLQKDRRKKRREGLDLLTIGFNIFKLENPNCGPLDMNFFKYNRSLQCSNFTNIREKCSRIKLPPGSYVIVPSTFYPHYEGEFLLRIFTEKANVSGEIDEKTSFGDTVTRNLLPGVPKLQKCNEPTDQDSFKQSFKHIAGEDMEIDAYELQELLNNVFTKEFPFPGFGVDTCRSMVAMHDGDLSGKLGYDEFKNLWEDLTRWKGVFKEFDKDKSGNLSSYELRNALNHVGFHISNRTFKSLVMRYSNKIGQIDFGDFIMCAIRLKTMLISFRGHDPQNTGFAPYDIDSFIQTTMYS</sequence>
<evidence type="ECO:0000313" key="11">
    <source>
        <dbReference type="RefSeq" id="XP_055880798.1"/>
    </source>
</evidence>
<protein>
    <submittedName>
        <fullName evidence="11">Calpain-B-like</fullName>
    </submittedName>
</protein>
<evidence type="ECO:0000256" key="2">
    <source>
        <dbReference type="ARBA" id="ARBA00022670"/>
    </source>
</evidence>
<dbReference type="SUPFAM" id="SSF47473">
    <property type="entry name" value="EF-hand"/>
    <property type="match status" value="1"/>
</dbReference>
<keyword evidence="2 7" id="KW-0645">Protease</keyword>
<dbReference type="InterPro" id="IPR001300">
    <property type="entry name" value="Peptidase_C2_calpain_cat"/>
</dbReference>
<dbReference type="OrthoDB" id="424753at2759"/>
<organism evidence="10 11">
    <name type="scientific">Biomphalaria glabrata</name>
    <name type="common">Bloodfluke planorb</name>
    <name type="synonym">Freshwater snail</name>
    <dbReference type="NCBI Taxonomy" id="6526"/>
    <lineage>
        <taxon>Eukaryota</taxon>
        <taxon>Metazoa</taxon>
        <taxon>Spiralia</taxon>
        <taxon>Lophotrochozoa</taxon>
        <taxon>Mollusca</taxon>
        <taxon>Gastropoda</taxon>
        <taxon>Heterobranchia</taxon>
        <taxon>Euthyneura</taxon>
        <taxon>Panpulmonata</taxon>
        <taxon>Hygrophila</taxon>
        <taxon>Lymnaeoidea</taxon>
        <taxon>Planorbidae</taxon>
        <taxon>Biomphalaria</taxon>
    </lineage>
</organism>
<keyword evidence="10" id="KW-1185">Reference proteome</keyword>
<keyword evidence="4 7" id="KW-0788">Thiol protease</keyword>
<feature type="active site" evidence="6 7">
    <location>
        <position position="135"/>
    </location>
</feature>
<dbReference type="InterPro" id="IPR022682">
    <property type="entry name" value="Calpain_domain_III"/>
</dbReference>
<dbReference type="CDD" id="cd00214">
    <property type="entry name" value="Calpain_III"/>
    <property type="match status" value="1"/>
</dbReference>
<dbReference type="Proteomes" id="UP001165740">
    <property type="component" value="Chromosome 3"/>
</dbReference>
<evidence type="ECO:0000256" key="4">
    <source>
        <dbReference type="ARBA" id="ARBA00022807"/>
    </source>
</evidence>
<dbReference type="Gene3D" id="2.60.120.380">
    <property type="match status" value="1"/>
</dbReference>
<dbReference type="PROSITE" id="PS00018">
    <property type="entry name" value="EF_HAND_1"/>
    <property type="match status" value="1"/>
</dbReference>
<evidence type="ECO:0000256" key="5">
    <source>
        <dbReference type="ARBA" id="ARBA00022837"/>
    </source>
</evidence>
<proteinExistence type="inferred from homology"/>
<dbReference type="InterPro" id="IPR000169">
    <property type="entry name" value="Pept_cys_AS"/>
</dbReference>
<dbReference type="RefSeq" id="XP_055880798.1">
    <property type="nucleotide sequence ID" value="XM_056024823.1"/>
</dbReference>
<dbReference type="GO" id="GO:0005737">
    <property type="term" value="C:cytoplasm"/>
    <property type="evidence" value="ECO:0007669"/>
    <property type="project" value="TreeGrafter"/>
</dbReference>
<dbReference type="InterPro" id="IPR002048">
    <property type="entry name" value="EF_hand_dom"/>
</dbReference>
<dbReference type="PRINTS" id="PR00704">
    <property type="entry name" value="CALPAIN"/>
</dbReference>
<feature type="active site" evidence="6 7">
    <location>
        <position position="319"/>
    </location>
</feature>
<dbReference type="Gene3D" id="3.90.70.10">
    <property type="entry name" value="Cysteine proteinases"/>
    <property type="match status" value="1"/>
</dbReference>
<reference evidence="11" key="1">
    <citation type="submission" date="2025-08" db="UniProtKB">
        <authorList>
            <consortium name="RefSeq"/>
        </authorList>
    </citation>
    <scope>IDENTIFICATION</scope>
</reference>
<dbReference type="PROSITE" id="PS50203">
    <property type="entry name" value="CALPAIN_CAT"/>
    <property type="match status" value="1"/>
</dbReference>
<feature type="domain" description="Calpain catalytic" evidence="8">
    <location>
        <begin position="80"/>
        <end position="379"/>
    </location>
</feature>